<dbReference type="InterPro" id="IPR040256">
    <property type="entry name" value="At4g02000-like"/>
</dbReference>
<accession>A0A699IFQ4</accession>
<protein>
    <submittedName>
        <fullName evidence="1">Uncharacterized protein</fullName>
    </submittedName>
</protein>
<gene>
    <name evidence="1" type="ORF">Tci_516107</name>
</gene>
<dbReference type="EMBL" id="BKCJ010279313">
    <property type="protein sequence ID" value="GEZ44134.1"/>
    <property type="molecule type" value="Genomic_DNA"/>
</dbReference>
<proteinExistence type="predicted"/>
<reference evidence="1" key="1">
    <citation type="journal article" date="2019" name="Sci. Rep.">
        <title>Draft genome of Tanacetum cinerariifolium, the natural source of mosquito coil.</title>
        <authorList>
            <person name="Yamashiro T."/>
            <person name="Shiraishi A."/>
            <person name="Satake H."/>
            <person name="Nakayama K."/>
        </authorList>
    </citation>
    <scope>NUCLEOTIDE SEQUENCE</scope>
</reference>
<sequence>MIVLLRELMIMLSQIGNPMASMSISFVNSSGPASYAKLVTGEPSRKSVNFCILLAPAGNGPDVAISLESVWAASEHFANHAYSFFLEKCVAYPVVENYFIRSTPLILKKWNPDANLLKEDVCNVPIWVKIHGVPITEFSEDRLSDTTTKLGIPLVIDFYTSAMCTESWDRSSYARAMIELRVNVELKDTIMVVVLKLASEGFSMCTIRIAYEWKPPRCSTCKVFGHDPDDCPKRIMSDVLKNLKNPRQIVRGVQVYPVNSDSDSEVENVFNETAGFMASTSLKADNSKSGNGAESKNMYEKWRETYDEYVYDDDFDDYGLTDVALKFANTFDINLRSQLR</sequence>
<dbReference type="PANTHER" id="PTHR31286">
    <property type="entry name" value="GLYCINE-RICH CELL WALL STRUCTURAL PROTEIN 1.8-LIKE"/>
    <property type="match status" value="1"/>
</dbReference>
<organism evidence="1">
    <name type="scientific">Tanacetum cinerariifolium</name>
    <name type="common">Dalmatian daisy</name>
    <name type="synonym">Chrysanthemum cinerariifolium</name>
    <dbReference type="NCBI Taxonomy" id="118510"/>
    <lineage>
        <taxon>Eukaryota</taxon>
        <taxon>Viridiplantae</taxon>
        <taxon>Streptophyta</taxon>
        <taxon>Embryophyta</taxon>
        <taxon>Tracheophyta</taxon>
        <taxon>Spermatophyta</taxon>
        <taxon>Magnoliopsida</taxon>
        <taxon>eudicotyledons</taxon>
        <taxon>Gunneridae</taxon>
        <taxon>Pentapetalae</taxon>
        <taxon>asterids</taxon>
        <taxon>campanulids</taxon>
        <taxon>Asterales</taxon>
        <taxon>Asteraceae</taxon>
        <taxon>Asteroideae</taxon>
        <taxon>Anthemideae</taxon>
        <taxon>Anthemidinae</taxon>
        <taxon>Tanacetum</taxon>
    </lineage>
</organism>
<evidence type="ECO:0000313" key="1">
    <source>
        <dbReference type="EMBL" id="GEZ44134.1"/>
    </source>
</evidence>
<dbReference type="AlphaFoldDB" id="A0A699IFQ4"/>
<comment type="caution">
    <text evidence="1">The sequence shown here is derived from an EMBL/GenBank/DDBJ whole genome shotgun (WGS) entry which is preliminary data.</text>
</comment>
<name>A0A699IFQ4_TANCI</name>
<dbReference type="PANTHER" id="PTHR31286:SF99">
    <property type="entry name" value="DUF4283 DOMAIN-CONTAINING PROTEIN"/>
    <property type="match status" value="1"/>
</dbReference>